<dbReference type="PANTHER" id="PTHR39203:SF1">
    <property type="entry name" value="CYTOPLASMIC PROTEIN"/>
    <property type="match status" value="1"/>
</dbReference>
<evidence type="ECO:0000259" key="1">
    <source>
        <dbReference type="SMART" id="SM01022"/>
    </source>
</evidence>
<dbReference type="InterPro" id="IPR007374">
    <property type="entry name" value="ASCH_domain"/>
</dbReference>
<dbReference type="RefSeq" id="WP_142538132.1">
    <property type="nucleotide sequence ID" value="NZ_BMIE01000009.1"/>
</dbReference>
<dbReference type="PANTHER" id="PTHR39203">
    <property type="entry name" value="CYTOPLASMIC PROTEIN-RELATED"/>
    <property type="match status" value="1"/>
</dbReference>
<protein>
    <submittedName>
        <fullName evidence="2">ASCH domain-containing protein</fullName>
    </submittedName>
</protein>
<dbReference type="InterPro" id="IPR015947">
    <property type="entry name" value="PUA-like_sf"/>
</dbReference>
<evidence type="ECO:0000313" key="2">
    <source>
        <dbReference type="EMBL" id="TQR15152.1"/>
    </source>
</evidence>
<dbReference type="SMART" id="SM01022">
    <property type="entry name" value="ASCH"/>
    <property type="match status" value="1"/>
</dbReference>
<proteinExistence type="predicted"/>
<evidence type="ECO:0000313" key="3">
    <source>
        <dbReference type="Proteomes" id="UP000317316"/>
    </source>
</evidence>
<dbReference type="Gene3D" id="3.10.400.10">
    <property type="entry name" value="Sulfate adenylyltransferase"/>
    <property type="match status" value="1"/>
</dbReference>
<dbReference type="Pfam" id="PF04266">
    <property type="entry name" value="ASCH"/>
    <property type="match status" value="1"/>
</dbReference>
<dbReference type="Proteomes" id="UP000317316">
    <property type="component" value="Unassembled WGS sequence"/>
</dbReference>
<organism evidence="2 3">
    <name type="scientific">Psychrobacillus lasiicapitis</name>
    <dbReference type="NCBI Taxonomy" id="1636719"/>
    <lineage>
        <taxon>Bacteria</taxon>
        <taxon>Bacillati</taxon>
        <taxon>Bacillota</taxon>
        <taxon>Bacilli</taxon>
        <taxon>Bacillales</taxon>
        <taxon>Bacillaceae</taxon>
        <taxon>Psychrobacillus</taxon>
    </lineage>
</organism>
<feature type="domain" description="ASCH" evidence="1">
    <location>
        <begin position="25"/>
        <end position="145"/>
    </location>
</feature>
<sequence length="147" mass="16819">MNVQAQNYWTSFWKGKEMPESVSAWQFGGSPDELVQLVVNGVKSATCSGHIFYEIENEALPKVDDYSIVLNSKDEPVCIIRTSEVSIMPMNEVPVDFAYAEGEGDRSYKYWRDVHIEFFTKGLKEVGLTFSEDMLLVCERFELIDVK</sequence>
<dbReference type="AlphaFoldDB" id="A0A544TCF5"/>
<comment type="caution">
    <text evidence="2">The sequence shown here is derived from an EMBL/GenBank/DDBJ whole genome shotgun (WGS) entry which is preliminary data.</text>
</comment>
<dbReference type="CDD" id="cd06553">
    <property type="entry name" value="ASCH_Ef3133_like"/>
    <property type="match status" value="1"/>
</dbReference>
<keyword evidence="3" id="KW-1185">Reference proteome</keyword>
<accession>A0A544TCF5</accession>
<dbReference type="OrthoDB" id="9807542at2"/>
<dbReference type="PIRSF" id="PIRSF021320">
    <property type="entry name" value="DUF984"/>
    <property type="match status" value="1"/>
</dbReference>
<reference evidence="2 3" key="1">
    <citation type="submission" date="2019-05" db="EMBL/GenBank/DDBJ databases">
        <title>Psychrobacillus vulpis sp. nov., a new species isolated from feces of a red fox that inhabits in The Tablas de Daimiel Natural Park, Albacete, Spain.</title>
        <authorList>
            <person name="Rodriguez M."/>
            <person name="Reina J.C."/>
            <person name="Bejar V."/>
            <person name="Llamas I."/>
        </authorList>
    </citation>
    <scope>NUCLEOTIDE SEQUENCE [LARGE SCALE GENOMIC DNA]</scope>
    <source>
        <strain evidence="2 3">NEAU-3TGS17</strain>
    </source>
</reference>
<dbReference type="InterPro" id="IPR009326">
    <property type="entry name" value="DUF984"/>
</dbReference>
<dbReference type="EMBL" id="VDGH01000003">
    <property type="protein sequence ID" value="TQR15152.1"/>
    <property type="molecule type" value="Genomic_DNA"/>
</dbReference>
<gene>
    <name evidence="2" type="ORF">FG382_06705</name>
</gene>
<name>A0A544TCF5_9BACI</name>
<dbReference type="SUPFAM" id="SSF88697">
    <property type="entry name" value="PUA domain-like"/>
    <property type="match status" value="1"/>
</dbReference>